<dbReference type="EMBL" id="CP025583">
    <property type="protein sequence ID" value="AUM73086.1"/>
    <property type="molecule type" value="Genomic_DNA"/>
</dbReference>
<dbReference type="KEGG" id="paru:CYR75_01155"/>
<evidence type="ECO:0000313" key="1">
    <source>
        <dbReference type="EMBL" id="AUM73086.1"/>
    </source>
</evidence>
<gene>
    <name evidence="1" type="ORF">CYR75_01155</name>
</gene>
<accession>A0A2K9MDH2</accession>
<reference evidence="2" key="1">
    <citation type="submission" date="2017-12" db="EMBL/GenBank/DDBJ databases">
        <title>Genomic analysis of Paracoccus sp. CBA4604.</title>
        <authorList>
            <person name="Roh S.W."/>
            <person name="Kim J.Y."/>
            <person name="Kim J.S."/>
        </authorList>
    </citation>
    <scope>NUCLEOTIDE SEQUENCE [LARGE SCALE GENOMIC DNA]</scope>
    <source>
        <strain evidence="2">CBA4604</strain>
    </source>
</reference>
<evidence type="ECO:0000313" key="2">
    <source>
        <dbReference type="Proteomes" id="UP000234882"/>
    </source>
</evidence>
<dbReference type="OrthoDB" id="7605144at2"/>
<keyword evidence="2" id="KW-1185">Reference proteome</keyword>
<dbReference type="AlphaFoldDB" id="A0A2K9MDH2"/>
<protein>
    <submittedName>
        <fullName evidence="1">Uncharacterized protein</fullName>
    </submittedName>
</protein>
<name>A0A2K9MDH2_9RHOB</name>
<dbReference type="Proteomes" id="UP000234882">
    <property type="component" value="Chromosome"/>
</dbReference>
<proteinExistence type="predicted"/>
<dbReference type="RefSeq" id="WP_101498470.1">
    <property type="nucleotide sequence ID" value="NZ_CP025583.1"/>
</dbReference>
<organism evidence="1 2">
    <name type="scientific">Paracoccus jeotgali</name>
    <dbReference type="NCBI Taxonomy" id="2065379"/>
    <lineage>
        <taxon>Bacteria</taxon>
        <taxon>Pseudomonadati</taxon>
        <taxon>Pseudomonadota</taxon>
        <taxon>Alphaproteobacteria</taxon>
        <taxon>Rhodobacterales</taxon>
        <taxon>Paracoccaceae</taxon>
        <taxon>Paracoccus</taxon>
    </lineage>
</organism>
<sequence length="398" mass="43598">MSIVIDIKTRVFADDDVAYRLFPGQGYRHFKAMKDYSVVFLDNPGIPLPGQNGYNKDEATLQAIAKSEEKQPLINADGDNLAAELRQVDEKDFANARWGAKRELNRGWMNALYHKAKIGDLVVVPSPGIIKNDEGEWEKAYTLVGEIVGNPERWERNGPPNLIAGRYIVRRVKWLAQVNEAELDPQVAIGLRTQNALTAMRASAFERVLGAAYKNIIIGEEFLARFVTTDEEFTAFESYHFNAFVMAVVAACRRAENGQGAFADGVSIYDIAADVLGQDDLVPDQESSIHSPGYMTLRGSVLVPAVMSALFALAVAANADPALDPFGGTGTEQIVVVNSESRAFDPCDVGIDQAVKDALNIMGYQRWQQLCAAGVKANDNDGLQSITTVETRPDPEEP</sequence>